<feature type="transmembrane region" description="Helical" evidence="1">
    <location>
        <begin position="381"/>
        <end position="400"/>
    </location>
</feature>
<feature type="transmembrane region" description="Helical" evidence="1">
    <location>
        <begin position="182"/>
        <end position="209"/>
    </location>
</feature>
<comment type="caution">
    <text evidence="2">The sequence shown here is derived from an EMBL/GenBank/DDBJ whole genome shotgun (WGS) entry which is preliminary data.</text>
</comment>
<feature type="transmembrane region" description="Helical" evidence="1">
    <location>
        <begin position="326"/>
        <end position="346"/>
    </location>
</feature>
<dbReference type="RefSeq" id="WP_308452815.1">
    <property type="nucleotide sequence ID" value="NZ_JAJEQR010000008.1"/>
</dbReference>
<feature type="transmembrane region" description="Helical" evidence="1">
    <location>
        <begin position="718"/>
        <end position="738"/>
    </location>
</feature>
<proteinExistence type="predicted"/>
<keyword evidence="1" id="KW-1133">Transmembrane helix</keyword>
<dbReference type="Pfam" id="PF09586">
    <property type="entry name" value="YfhO"/>
    <property type="match status" value="2"/>
</dbReference>
<dbReference type="InterPro" id="IPR018580">
    <property type="entry name" value="Uncharacterised_YfhO"/>
</dbReference>
<organism evidence="2 3">
    <name type="scientific">Hominifimenecus microfluidus</name>
    <dbReference type="NCBI Taxonomy" id="2885348"/>
    <lineage>
        <taxon>Bacteria</taxon>
        <taxon>Bacillati</taxon>
        <taxon>Bacillota</taxon>
        <taxon>Clostridia</taxon>
        <taxon>Lachnospirales</taxon>
        <taxon>Lachnospiraceae</taxon>
        <taxon>Hominifimenecus</taxon>
    </lineage>
</organism>
<sequence>MIKKRKADPCLICCVFCSLIAAGMTFGYFIIQEKGFFTVVADFNSQQLTFATAVWNMLHSGNAGEWIWNIDLGSSFVNAFSFYNLGSPFYWISLLFPRGSFPYLAGFLYILKYVVASMTAYLYLRLFAEDRRYAVIGALLYAFSGFQTTNLEFFHFHDVTAVFPLMLLGLELSMKDKRRRPAFVFAIFLNCLINYFFFIQEIIFLVVYYLVRYHGLGWKEFLKGIANCLLCGILGVGMASILFIPAVLYLLGNARSQMVMYLQNFAYDSRGLLHILKGLLFPGEPMDSLSVLKERNWDSTSAYLPLFGLSLVFAYLDREKNWLRRLLLILGVMALSPILESVFLLFTQIYQRWWYMFVMMMALATMKVAESPEKYRMTRGCLLYIVILTAFYFLVRYMPWNSKGESVVYHELRFLFFYLIALSGPVILILLKKLRRFCYRPLLGLTMVSCVLTTSITLYCYRQGTNVESYRQDYTAGLQMKAISDQYRYNSTLNVFMIPGNASGIGVFCTTIENSSREFDLLFGHKSTNRTIKKDDIPGLAQLLGGKYNILEEPRDSMVVDQVSAEGKEYYITESDACPIGFSVDFYLTSEELMALPAEQRAMTLMTAAVIEENDLEKASDAVSKLNPDSLDFSSGPEAFIPRTTENAVSDFSRDSSGFACRTNWMENRLVYFTVPYSEGWHASIDGESAEIINSGGMMALAIPGGDHEVTFVYHTPGLRAGVAVSVISFALFAAVVIRNHCAWKKEENNPASAVKLEKIGDNGRM</sequence>
<evidence type="ECO:0000313" key="3">
    <source>
        <dbReference type="Proteomes" id="UP001198182"/>
    </source>
</evidence>
<feature type="transmembrane region" description="Helical" evidence="1">
    <location>
        <begin position="103"/>
        <end position="124"/>
    </location>
</feature>
<feature type="transmembrane region" description="Helical" evidence="1">
    <location>
        <begin position="221"/>
        <end position="251"/>
    </location>
</feature>
<dbReference type="Proteomes" id="UP001198182">
    <property type="component" value="Unassembled WGS sequence"/>
</dbReference>
<feature type="transmembrane region" description="Helical" evidence="1">
    <location>
        <begin position="12"/>
        <end position="31"/>
    </location>
</feature>
<keyword evidence="3" id="KW-1185">Reference proteome</keyword>
<protein>
    <submittedName>
        <fullName evidence="2">YfhO family protein</fullName>
    </submittedName>
</protein>
<name>A0AAE3EA11_9FIRM</name>
<feature type="transmembrane region" description="Helical" evidence="1">
    <location>
        <begin position="442"/>
        <end position="459"/>
    </location>
</feature>
<dbReference type="PANTHER" id="PTHR38454:SF1">
    <property type="entry name" value="INTEGRAL MEMBRANE PROTEIN"/>
    <property type="match status" value="1"/>
</dbReference>
<dbReference type="PANTHER" id="PTHR38454">
    <property type="entry name" value="INTEGRAL MEMBRANE PROTEIN-RELATED"/>
    <property type="match status" value="1"/>
</dbReference>
<accession>A0AAE3EA11</accession>
<keyword evidence="1" id="KW-0472">Membrane</keyword>
<dbReference type="EMBL" id="JAJEQR010000008">
    <property type="protein sequence ID" value="MCC2230105.1"/>
    <property type="molecule type" value="Genomic_DNA"/>
</dbReference>
<evidence type="ECO:0000256" key="1">
    <source>
        <dbReference type="SAM" id="Phobius"/>
    </source>
</evidence>
<feature type="transmembrane region" description="Helical" evidence="1">
    <location>
        <begin position="412"/>
        <end position="430"/>
    </location>
</feature>
<feature type="transmembrane region" description="Helical" evidence="1">
    <location>
        <begin position="352"/>
        <end position="369"/>
    </location>
</feature>
<gene>
    <name evidence="2" type="ORF">LKD81_03700</name>
</gene>
<keyword evidence="1" id="KW-0812">Transmembrane</keyword>
<dbReference type="AlphaFoldDB" id="A0AAE3EA11"/>
<evidence type="ECO:0000313" key="2">
    <source>
        <dbReference type="EMBL" id="MCC2230105.1"/>
    </source>
</evidence>
<reference evidence="2" key="1">
    <citation type="submission" date="2021-10" db="EMBL/GenBank/DDBJ databases">
        <title>Anaerobic single-cell dispensing facilitates the cultivation of human gut bacteria.</title>
        <authorList>
            <person name="Afrizal A."/>
        </authorList>
    </citation>
    <scope>NUCLEOTIDE SEQUENCE</scope>
    <source>
        <strain evidence="2">CLA-AA-H215</strain>
    </source>
</reference>